<reference evidence="7 8" key="1">
    <citation type="journal article" date="2014" name="Genome Announc.">
        <title>Draft Genome Sequence of the Antitrypanosomally Active Sponge-Associated Bacterium Actinokineospora sp. Strain EG49.</title>
        <authorList>
            <person name="Harjes J."/>
            <person name="Ryu T."/>
            <person name="Abdelmohsen U.R."/>
            <person name="Moitinho-Silva L."/>
            <person name="Horn H."/>
            <person name="Ravasi T."/>
            <person name="Hentschel U."/>
        </authorList>
    </citation>
    <scope>NUCLEOTIDE SEQUENCE [LARGE SCALE GENOMIC DNA]</scope>
    <source>
        <strain evidence="7 8">EG49</strain>
    </source>
</reference>
<comment type="caution">
    <text evidence="7">The sequence shown here is derived from an EMBL/GenBank/DDBJ whole genome shotgun (WGS) entry which is preliminary data.</text>
</comment>
<dbReference type="GO" id="GO:0008836">
    <property type="term" value="F:diaminopimelate decarboxylase activity"/>
    <property type="evidence" value="ECO:0007669"/>
    <property type="project" value="UniProtKB-EC"/>
</dbReference>
<dbReference type="InterPro" id="IPR009081">
    <property type="entry name" value="PP-bd_ACP"/>
</dbReference>
<evidence type="ECO:0000256" key="3">
    <source>
        <dbReference type="ARBA" id="ARBA00022553"/>
    </source>
</evidence>
<keyword evidence="2" id="KW-0596">Phosphopantetheine</keyword>
<dbReference type="InterPro" id="IPR022644">
    <property type="entry name" value="De-COase2_N"/>
</dbReference>
<evidence type="ECO:0000259" key="6">
    <source>
        <dbReference type="PROSITE" id="PS50075"/>
    </source>
</evidence>
<feature type="modified residue" description="N6-(pyridoxal phosphate)lysine" evidence="5">
    <location>
        <position position="51"/>
    </location>
</feature>
<dbReference type="Gene3D" id="1.10.1200.10">
    <property type="entry name" value="ACP-like"/>
    <property type="match status" value="1"/>
</dbReference>
<evidence type="ECO:0000313" key="8">
    <source>
        <dbReference type="Proteomes" id="UP000019277"/>
    </source>
</evidence>
<comment type="cofactor">
    <cofactor evidence="1 5">
        <name>pyridoxal 5'-phosphate</name>
        <dbReference type="ChEBI" id="CHEBI:597326"/>
    </cofactor>
</comment>
<feature type="domain" description="Carrier" evidence="6">
    <location>
        <begin position="430"/>
        <end position="507"/>
    </location>
</feature>
<dbReference type="InterPro" id="IPR029066">
    <property type="entry name" value="PLP-binding_barrel"/>
</dbReference>
<proteinExistence type="predicted"/>
<dbReference type="Pfam" id="PF02784">
    <property type="entry name" value="Orn_Arg_deC_N"/>
    <property type="match status" value="1"/>
</dbReference>
<dbReference type="Pfam" id="PF00550">
    <property type="entry name" value="PP-binding"/>
    <property type="match status" value="1"/>
</dbReference>
<evidence type="ECO:0000256" key="5">
    <source>
        <dbReference type="PIRSR" id="PIRSR600183-50"/>
    </source>
</evidence>
<evidence type="ECO:0000313" key="7">
    <source>
        <dbReference type="EMBL" id="EWC64303.1"/>
    </source>
</evidence>
<dbReference type="PROSITE" id="PS50075">
    <property type="entry name" value="CARRIER"/>
    <property type="match status" value="1"/>
</dbReference>
<organism evidence="7 8">
    <name type="scientific">Actinokineospora spheciospongiae</name>
    <dbReference type="NCBI Taxonomy" id="909613"/>
    <lineage>
        <taxon>Bacteria</taxon>
        <taxon>Bacillati</taxon>
        <taxon>Actinomycetota</taxon>
        <taxon>Actinomycetes</taxon>
        <taxon>Pseudonocardiales</taxon>
        <taxon>Pseudonocardiaceae</taxon>
        <taxon>Actinokineospora</taxon>
    </lineage>
</organism>
<dbReference type="Proteomes" id="UP000019277">
    <property type="component" value="Unassembled WGS sequence"/>
</dbReference>
<name>W7IV97_9PSEU</name>
<keyword evidence="3" id="KW-0597">Phosphoprotein</keyword>
<evidence type="ECO:0000256" key="4">
    <source>
        <dbReference type="ARBA" id="ARBA00022898"/>
    </source>
</evidence>
<dbReference type="PATRIC" id="fig|909613.9.peg.439"/>
<dbReference type="OrthoDB" id="9802241at2"/>
<keyword evidence="4 5" id="KW-0663">Pyridoxal phosphate</keyword>
<dbReference type="InterPro" id="IPR020806">
    <property type="entry name" value="PKS_PP-bd"/>
</dbReference>
<dbReference type="RefSeq" id="WP_035278167.1">
    <property type="nucleotide sequence ID" value="NZ_AYXG01000016.1"/>
</dbReference>
<dbReference type="SUPFAM" id="SSF51419">
    <property type="entry name" value="PLP-binding barrel"/>
    <property type="match status" value="1"/>
</dbReference>
<dbReference type="GO" id="GO:0009089">
    <property type="term" value="P:lysine biosynthetic process via diaminopimelate"/>
    <property type="evidence" value="ECO:0007669"/>
    <property type="project" value="TreeGrafter"/>
</dbReference>
<gene>
    <name evidence="7" type="ORF">UO65_0426</name>
</gene>
<protein>
    <submittedName>
        <fullName evidence="7">Diaminopimelate decarboxylase</fullName>
        <ecNumber evidence="7">4.1.1.20</ecNumber>
    </submittedName>
</protein>
<dbReference type="eggNOG" id="COG0019">
    <property type="taxonomic scope" value="Bacteria"/>
</dbReference>
<dbReference type="InterPro" id="IPR036736">
    <property type="entry name" value="ACP-like_sf"/>
</dbReference>
<dbReference type="InterPro" id="IPR006162">
    <property type="entry name" value="Ppantetheine_attach_site"/>
</dbReference>
<sequence length="514" mass="53899">MATDGGGPTAAELVGRYGSPLYVYRAEKVEAAAADLRAALPAGAVVMYSLKANPHPELVRVLRGAGCRVELTSTGELASALAAGFDGAECLYGGPGKTVEELTAAFTSGIRHYSVESLADLRRVGSVALAHGTRATCLLRVNPPSNAGGAGLRMTGQPSQFGLDLDANPDVTGADLAVPGATVHGFHFYPLTNTPDEQTLREELLGSVRVAADLAARWGIEVTHLDLGGGFSTPYAGEGDRPVYTTLREPLERELDARFPAWRTPGFELVFESGRYLVGDSGTLVCTVTDVKTSGPGTYTVLDTGIHHLGGLSGIGRLRPMTARPATPTDAERVPTSLVGPLCTPADIVNRAASLPAPHPGQLLEIPNVGAYGLTASLVGFLSRPAPTEVLLRGGAVVHASRLRLAREPVTELRTGDAYQEKGPDHMSVQWDAEFEKQLREALPRLGGDGPVSPEASLRAAGLDSLATVELLVKLEEAYGVQIPDEVLTPAAFASPGSLWEAVSDRLRPTVSQG</sequence>
<dbReference type="EC" id="4.1.1.20" evidence="7"/>
<keyword evidence="7" id="KW-0456">Lyase</keyword>
<dbReference type="InterPro" id="IPR009006">
    <property type="entry name" value="Ala_racemase/Decarboxylase_C"/>
</dbReference>
<dbReference type="SMART" id="SM00823">
    <property type="entry name" value="PKS_PP"/>
    <property type="match status" value="1"/>
</dbReference>
<dbReference type="Gene3D" id="3.20.20.10">
    <property type="entry name" value="Alanine racemase"/>
    <property type="match status" value="1"/>
</dbReference>
<keyword evidence="8" id="KW-1185">Reference proteome</keyword>
<dbReference type="EMBL" id="AYXG01000016">
    <property type="protein sequence ID" value="EWC64303.1"/>
    <property type="molecule type" value="Genomic_DNA"/>
</dbReference>
<dbReference type="SUPFAM" id="SSF50621">
    <property type="entry name" value="Alanine racemase C-terminal domain-like"/>
    <property type="match status" value="1"/>
</dbReference>
<dbReference type="SUPFAM" id="SSF47336">
    <property type="entry name" value="ACP-like"/>
    <property type="match status" value="1"/>
</dbReference>
<accession>W7IV97</accession>
<dbReference type="GO" id="GO:0031177">
    <property type="term" value="F:phosphopantetheine binding"/>
    <property type="evidence" value="ECO:0007669"/>
    <property type="project" value="InterPro"/>
</dbReference>
<dbReference type="PRINTS" id="PR01179">
    <property type="entry name" value="ODADCRBXLASE"/>
</dbReference>
<dbReference type="PROSITE" id="PS00012">
    <property type="entry name" value="PHOSPHOPANTETHEINE"/>
    <property type="match status" value="1"/>
</dbReference>
<dbReference type="PANTHER" id="PTHR43727">
    <property type="entry name" value="DIAMINOPIMELATE DECARBOXYLASE"/>
    <property type="match status" value="1"/>
</dbReference>
<dbReference type="Gene3D" id="2.40.37.10">
    <property type="entry name" value="Lyase, Ornithine Decarboxylase, Chain A, domain 1"/>
    <property type="match status" value="1"/>
</dbReference>
<feature type="active site" description="Proton donor" evidence="5">
    <location>
        <position position="343"/>
    </location>
</feature>
<evidence type="ECO:0000256" key="1">
    <source>
        <dbReference type="ARBA" id="ARBA00001933"/>
    </source>
</evidence>
<dbReference type="PANTHER" id="PTHR43727:SF2">
    <property type="entry name" value="GROUP IV DECARBOXYLASE"/>
    <property type="match status" value="1"/>
</dbReference>
<dbReference type="STRING" id="909613.UO65_0426"/>
<dbReference type="InterPro" id="IPR000183">
    <property type="entry name" value="Orn/DAP/Arg_de-COase"/>
</dbReference>
<dbReference type="AlphaFoldDB" id="W7IV97"/>
<evidence type="ECO:0000256" key="2">
    <source>
        <dbReference type="ARBA" id="ARBA00022450"/>
    </source>
</evidence>